<keyword evidence="5 10" id="KW-0812">Transmembrane</keyword>
<keyword evidence="3" id="KW-0050">Antiport</keyword>
<evidence type="ECO:0000256" key="8">
    <source>
        <dbReference type="ARBA" id="ARBA00023136"/>
    </source>
</evidence>
<keyword evidence="6 10" id="KW-1133">Transmembrane helix</keyword>
<dbReference type="AlphaFoldDB" id="A0A4P7CKX0"/>
<feature type="transmembrane region" description="Helical" evidence="10">
    <location>
        <begin position="96"/>
        <end position="113"/>
    </location>
</feature>
<dbReference type="InterPro" id="IPR002528">
    <property type="entry name" value="MATE_fam"/>
</dbReference>
<dbReference type="Pfam" id="PF01554">
    <property type="entry name" value="MatE"/>
    <property type="match status" value="2"/>
</dbReference>
<feature type="transmembrane region" description="Helical" evidence="10">
    <location>
        <begin position="192"/>
        <end position="216"/>
    </location>
</feature>
<dbReference type="GO" id="GO:0005886">
    <property type="term" value="C:plasma membrane"/>
    <property type="evidence" value="ECO:0007669"/>
    <property type="project" value="UniProtKB-SubCell"/>
</dbReference>
<name>A0A4P7CKX0_9PAST</name>
<evidence type="ECO:0000256" key="7">
    <source>
        <dbReference type="ARBA" id="ARBA00023065"/>
    </source>
</evidence>
<dbReference type="GO" id="GO:0015297">
    <property type="term" value="F:antiporter activity"/>
    <property type="evidence" value="ECO:0007669"/>
    <property type="project" value="UniProtKB-KW"/>
</dbReference>
<dbReference type="NCBIfam" id="TIGR00797">
    <property type="entry name" value="matE"/>
    <property type="match status" value="1"/>
</dbReference>
<feature type="transmembrane region" description="Helical" evidence="10">
    <location>
        <begin position="352"/>
        <end position="370"/>
    </location>
</feature>
<dbReference type="EMBL" id="CP038145">
    <property type="protein sequence ID" value="QBQ64159.1"/>
    <property type="molecule type" value="Genomic_DNA"/>
</dbReference>
<dbReference type="PANTHER" id="PTHR43298">
    <property type="entry name" value="MULTIDRUG RESISTANCE PROTEIN NORM-RELATED"/>
    <property type="match status" value="1"/>
</dbReference>
<sequence>MNFQWQKYPENTQKLFKLSIPIFISQLAASGMGLADIIMAGLVSDDDVSAIAVSNSIYFPLFLFVLGILNAITPTVSYLNGSSQRSLIAHQIRQGVWIVLMLSVPLIFIYLNAHLILDLMDTPKAFSGKAQDYLTALSVGIIPALLAVNLRCFNDGLSNPKPAMYITFFGLILNIPLNYIFIFGKFGMPELGAVGCGVATAIVNWVMFGLILHYCYTNPAQKDIRLFEKWIEKPCKATLSKLFKLGTPIGFALFTEVMLFAASSLIISPLGSQVVASHQVALQTSSLFFMIPLSFSIATTILVGQTLGEKRVAEAKYLTYHAIFTGAMVAMGLAMVILLLKDLIPHAFTSDPTSIAIASSLLIFAAIYQIPDSIQAVCNGILRGYKNTKPILLTTLICYWLIGMPLGTILAHTDWIVQPMAATGFWLTFCVCLSLAAGLFFYFMRKIQAVPEEVLIQRLEAMK</sequence>
<evidence type="ECO:0000256" key="3">
    <source>
        <dbReference type="ARBA" id="ARBA00022449"/>
    </source>
</evidence>
<dbReference type="CDD" id="cd13131">
    <property type="entry name" value="MATE_NorM_like"/>
    <property type="match status" value="1"/>
</dbReference>
<reference evidence="11 12" key="1">
    <citation type="submission" date="2019-03" db="EMBL/GenBank/DDBJ databases">
        <authorList>
            <person name="Che Y."/>
            <person name="Zhou L."/>
        </authorList>
    </citation>
    <scope>NUCLEOTIDE SEQUENCE [LARGE SCALE GENOMIC DNA]</scope>
    <source>
        <strain evidence="11 12">AIFJ1607</strain>
    </source>
</reference>
<dbReference type="RefSeq" id="WP_162856994.1">
    <property type="nucleotide sequence ID" value="NZ_CP038145.1"/>
</dbReference>
<feature type="transmembrane region" description="Helical" evidence="10">
    <location>
        <begin position="249"/>
        <end position="267"/>
    </location>
</feature>
<proteinExistence type="predicted"/>
<feature type="transmembrane region" description="Helical" evidence="10">
    <location>
        <begin position="423"/>
        <end position="443"/>
    </location>
</feature>
<evidence type="ECO:0000256" key="5">
    <source>
        <dbReference type="ARBA" id="ARBA00022692"/>
    </source>
</evidence>
<feature type="transmembrane region" description="Helical" evidence="10">
    <location>
        <begin position="287"/>
        <end position="308"/>
    </location>
</feature>
<evidence type="ECO:0000256" key="10">
    <source>
        <dbReference type="SAM" id="Phobius"/>
    </source>
</evidence>
<feature type="transmembrane region" description="Helical" evidence="10">
    <location>
        <begin position="56"/>
        <end position="76"/>
    </location>
</feature>
<feature type="transmembrane region" description="Helical" evidence="10">
    <location>
        <begin position="320"/>
        <end position="340"/>
    </location>
</feature>
<keyword evidence="2" id="KW-0813">Transport</keyword>
<comment type="subcellular location">
    <subcellularLocation>
        <location evidence="1">Cell inner membrane</location>
        <topology evidence="1">Multi-pass membrane protein</topology>
    </subcellularLocation>
</comment>
<dbReference type="GO" id="GO:0006811">
    <property type="term" value="P:monoatomic ion transport"/>
    <property type="evidence" value="ECO:0007669"/>
    <property type="project" value="UniProtKB-KW"/>
</dbReference>
<feature type="transmembrane region" description="Helical" evidence="10">
    <location>
        <begin position="133"/>
        <end position="153"/>
    </location>
</feature>
<keyword evidence="7" id="KW-0406">Ion transport</keyword>
<protein>
    <recommendedName>
        <fullName evidence="9">Multidrug-efflux transporter</fullName>
    </recommendedName>
</protein>
<keyword evidence="4" id="KW-1003">Cell membrane</keyword>
<dbReference type="PANTHER" id="PTHR43298:SF2">
    <property type="entry name" value="FMN_FAD EXPORTER YEEO-RELATED"/>
    <property type="match status" value="1"/>
</dbReference>
<keyword evidence="12" id="KW-1185">Reference proteome</keyword>
<dbReference type="PIRSF" id="PIRSF006603">
    <property type="entry name" value="DinF"/>
    <property type="match status" value="1"/>
</dbReference>
<dbReference type="InterPro" id="IPR050222">
    <property type="entry name" value="MATE_MdtK"/>
</dbReference>
<dbReference type="InterPro" id="IPR048279">
    <property type="entry name" value="MdtK-like"/>
</dbReference>
<feature type="transmembrane region" description="Helical" evidence="10">
    <location>
        <begin position="20"/>
        <end position="44"/>
    </location>
</feature>
<evidence type="ECO:0000256" key="4">
    <source>
        <dbReference type="ARBA" id="ARBA00022475"/>
    </source>
</evidence>
<gene>
    <name evidence="11" type="ORF">EXH44_07995</name>
</gene>
<accession>A0A4P7CKX0</accession>
<evidence type="ECO:0000313" key="11">
    <source>
        <dbReference type="EMBL" id="QBQ64159.1"/>
    </source>
</evidence>
<evidence type="ECO:0000313" key="12">
    <source>
        <dbReference type="Proteomes" id="UP000294444"/>
    </source>
</evidence>
<organism evidence="11 12">
    <name type="scientific">Actinobacillus indolicus</name>
    <dbReference type="NCBI Taxonomy" id="51049"/>
    <lineage>
        <taxon>Bacteria</taxon>
        <taxon>Pseudomonadati</taxon>
        <taxon>Pseudomonadota</taxon>
        <taxon>Gammaproteobacteria</taxon>
        <taxon>Pasteurellales</taxon>
        <taxon>Pasteurellaceae</taxon>
        <taxon>Actinobacillus</taxon>
    </lineage>
</organism>
<keyword evidence="8 10" id="KW-0472">Membrane</keyword>
<dbReference type="GO" id="GO:0042910">
    <property type="term" value="F:xenobiotic transmembrane transporter activity"/>
    <property type="evidence" value="ECO:0007669"/>
    <property type="project" value="InterPro"/>
</dbReference>
<evidence type="ECO:0000256" key="9">
    <source>
        <dbReference type="ARBA" id="ARBA00031636"/>
    </source>
</evidence>
<feature type="transmembrane region" description="Helical" evidence="10">
    <location>
        <begin position="391"/>
        <end position="411"/>
    </location>
</feature>
<dbReference type="Proteomes" id="UP000294444">
    <property type="component" value="Chromosome"/>
</dbReference>
<feature type="transmembrane region" description="Helical" evidence="10">
    <location>
        <begin position="165"/>
        <end position="186"/>
    </location>
</feature>
<evidence type="ECO:0000256" key="1">
    <source>
        <dbReference type="ARBA" id="ARBA00004429"/>
    </source>
</evidence>
<dbReference type="KEGG" id="aio:EXH44_07995"/>
<evidence type="ECO:0000256" key="6">
    <source>
        <dbReference type="ARBA" id="ARBA00022989"/>
    </source>
</evidence>
<evidence type="ECO:0000256" key="2">
    <source>
        <dbReference type="ARBA" id="ARBA00022448"/>
    </source>
</evidence>